<sequence>LRKSPSEHPKCEKRLFRKFSRKSPSEHPKCEIRLFMKFSRKSPSEHPNRAQFTLKSA</sequence>
<feature type="region of interest" description="Disordered" evidence="1">
    <location>
        <begin position="1"/>
        <end position="25"/>
    </location>
</feature>
<evidence type="ECO:0000313" key="3">
    <source>
        <dbReference type="Proteomes" id="UP000055024"/>
    </source>
</evidence>
<dbReference type="EMBL" id="JYDP01009814">
    <property type="protein sequence ID" value="KRY62334.1"/>
    <property type="molecule type" value="Genomic_DNA"/>
</dbReference>
<organism evidence="2 3">
    <name type="scientific">Trichinella zimbabwensis</name>
    <dbReference type="NCBI Taxonomy" id="268475"/>
    <lineage>
        <taxon>Eukaryota</taxon>
        <taxon>Metazoa</taxon>
        <taxon>Ecdysozoa</taxon>
        <taxon>Nematoda</taxon>
        <taxon>Enoplea</taxon>
        <taxon>Dorylaimia</taxon>
        <taxon>Trichinellida</taxon>
        <taxon>Trichinellidae</taxon>
        <taxon>Trichinella</taxon>
    </lineage>
</organism>
<evidence type="ECO:0000313" key="2">
    <source>
        <dbReference type="EMBL" id="KRY62334.1"/>
    </source>
</evidence>
<feature type="non-terminal residue" evidence="2">
    <location>
        <position position="1"/>
    </location>
</feature>
<reference evidence="2 3" key="1">
    <citation type="submission" date="2015-01" db="EMBL/GenBank/DDBJ databases">
        <title>Evolution of Trichinella species and genotypes.</title>
        <authorList>
            <person name="Korhonen P.K."/>
            <person name="Edoardo P."/>
            <person name="Giuseppe L.R."/>
            <person name="Gasser R.B."/>
        </authorList>
    </citation>
    <scope>NUCLEOTIDE SEQUENCE [LARGE SCALE GENOMIC DNA]</scope>
    <source>
        <strain evidence="2">ISS1029</strain>
    </source>
</reference>
<protein>
    <submittedName>
        <fullName evidence="2">Uncharacterized protein</fullName>
    </submittedName>
</protein>
<proteinExistence type="predicted"/>
<feature type="compositionally biased region" description="Basic and acidic residues" evidence="1">
    <location>
        <begin position="1"/>
        <end position="14"/>
    </location>
</feature>
<name>A0A0V1DLL3_9BILA</name>
<dbReference type="Proteomes" id="UP000055024">
    <property type="component" value="Unassembled WGS sequence"/>
</dbReference>
<keyword evidence="3" id="KW-1185">Reference proteome</keyword>
<evidence type="ECO:0000256" key="1">
    <source>
        <dbReference type="SAM" id="MobiDB-lite"/>
    </source>
</evidence>
<feature type="non-terminal residue" evidence="2">
    <location>
        <position position="57"/>
    </location>
</feature>
<accession>A0A0V1DLL3</accession>
<comment type="caution">
    <text evidence="2">The sequence shown here is derived from an EMBL/GenBank/DDBJ whole genome shotgun (WGS) entry which is preliminary data.</text>
</comment>
<dbReference type="AlphaFoldDB" id="A0A0V1DLL3"/>
<gene>
    <name evidence="2" type="ORF">T11_7678</name>
</gene>